<keyword evidence="5" id="KW-0969">Cilium</keyword>
<gene>
    <name evidence="5" type="ORF">IOQ59_03670</name>
</gene>
<evidence type="ECO:0000256" key="2">
    <source>
        <dbReference type="ARBA" id="ARBA00007703"/>
    </source>
</evidence>
<dbReference type="RefSeq" id="WP_193951912.1">
    <property type="nucleotide sequence ID" value="NZ_JADEYS010000003.1"/>
</dbReference>
<dbReference type="AlphaFoldDB" id="A0A8J7FFK1"/>
<dbReference type="InterPro" id="IPR036679">
    <property type="entry name" value="FlgN-like_sf"/>
</dbReference>
<keyword evidence="5" id="KW-0282">Flagellum</keyword>
<organism evidence="5 6">
    <name type="scientific">Pontibacterium sinense</name>
    <dbReference type="NCBI Taxonomy" id="2781979"/>
    <lineage>
        <taxon>Bacteria</taxon>
        <taxon>Pseudomonadati</taxon>
        <taxon>Pseudomonadota</taxon>
        <taxon>Gammaproteobacteria</taxon>
        <taxon>Oceanospirillales</taxon>
        <taxon>Oceanospirillaceae</taxon>
        <taxon>Pontibacterium</taxon>
    </lineage>
</organism>
<comment type="similarity">
    <text evidence="2">Belongs to the FlgN family.</text>
</comment>
<protein>
    <submittedName>
        <fullName evidence="5">Flagellar protein FlgN</fullName>
    </submittedName>
</protein>
<dbReference type="Gene3D" id="1.20.58.300">
    <property type="entry name" value="FlgN-like"/>
    <property type="match status" value="1"/>
</dbReference>
<dbReference type="EMBL" id="JADEYS010000003">
    <property type="protein sequence ID" value="MBE9396353.1"/>
    <property type="molecule type" value="Genomic_DNA"/>
</dbReference>
<sequence>MNTEQLKHFNAQLMQGISVLEQLENLLNAERTALSSRQLEEIQDSTEQKQALLTRYLELNKDRVTLLQNLGYSPDSEGVNNLIATAPPTAQTVLNDSWSKLQNKLSSLQESNKINGLISSRNLKNIEQLLSIMSGRSAKDRLYNQKGSAGHYRAQSRIGKA</sequence>
<keyword evidence="6" id="KW-1185">Reference proteome</keyword>
<keyword evidence="3" id="KW-1005">Bacterial flagellum biogenesis</keyword>
<keyword evidence="4" id="KW-0175">Coiled coil</keyword>
<name>A0A8J7FFK1_9GAMM</name>
<proteinExistence type="inferred from homology"/>
<evidence type="ECO:0000256" key="3">
    <source>
        <dbReference type="ARBA" id="ARBA00022795"/>
    </source>
</evidence>
<feature type="coiled-coil region" evidence="4">
    <location>
        <begin position="20"/>
        <end position="62"/>
    </location>
</feature>
<evidence type="ECO:0000256" key="4">
    <source>
        <dbReference type="SAM" id="Coils"/>
    </source>
</evidence>
<accession>A0A8J7FFK1</accession>
<evidence type="ECO:0000313" key="5">
    <source>
        <dbReference type="EMBL" id="MBE9396353.1"/>
    </source>
</evidence>
<comment type="caution">
    <text evidence="5">The sequence shown here is derived from an EMBL/GenBank/DDBJ whole genome shotgun (WGS) entry which is preliminary data.</text>
</comment>
<dbReference type="GO" id="GO:0044780">
    <property type="term" value="P:bacterial-type flagellum assembly"/>
    <property type="evidence" value="ECO:0007669"/>
    <property type="project" value="InterPro"/>
</dbReference>
<reference evidence="5" key="1">
    <citation type="submission" date="2020-10" db="EMBL/GenBank/DDBJ databases">
        <title>Bacterium isolated from coastal waters sediment.</title>
        <authorList>
            <person name="Chen R.-J."/>
            <person name="Lu D.-C."/>
            <person name="Zhu K.-L."/>
            <person name="Du Z.-J."/>
        </authorList>
    </citation>
    <scope>NUCLEOTIDE SEQUENCE</scope>
    <source>
        <strain evidence="5">N1Y112</strain>
    </source>
</reference>
<dbReference type="InterPro" id="IPR007809">
    <property type="entry name" value="FlgN-like"/>
</dbReference>
<dbReference type="Proteomes" id="UP000640333">
    <property type="component" value="Unassembled WGS sequence"/>
</dbReference>
<dbReference type="SUPFAM" id="SSF140566">
    <property type="entry name" value="FlgN-like"/>
    <property type="match status" value="1"/>
</dbReference>
<evidence type="ECO:0000256" key="1">
    <source>
        <dbReference type="ARBA" id="ARBA00002397"/>
    </source>
</evidence>
<comment type="function">
    <text evidence="1">Required for the efficient initiation of filament assembly.</text>
</comment>
<dbReference type="Pfam" id="PF05130">
    <property type="entry name" value="FlgN"/>
    <property type="match status" value="1"/>
</dbReference>
<evidence type="ECO:0000313" key="6">
    <source>
        <dbReference type="Proteomes" id="UP000640333"/>
    </source>
</evidence>
<keyword evidence="5" id="KW-0966">Cell projection</keyword>